<dbReference type="RefSeq" id="WP_146569238.1">
    <property type="nucleotide sequence ID" value="NZ_CP042306.1"/>
</dbReference>
<proteinExistence type="predicted"/>
<dbReference type="KEGG" id="spai:FPZ24_00605"/>
<evidence type="ECO:0000313" key="2">
    <source>
        <dbReference type="EMBL" id="QDZ06154.1"/>
    </source>
</evidence>
<dbReference type="InterPro" id="IPR050194">
    <property type="entry name" value="Glycosyltransferase_grp1"/>
</dbReference>
<dbReference type="PANTHER" id="PTHR45947:SF3">
    <property type="entry name" value="SULFOQUINOVOSYL TRANSFERASE SQD2"/>
    <property type="match status" value="1"/>
</dbReference>
<dbReference type="OrthoDB" id="9802525at2"/>
<dbReference type="Pfam" id="PF13579">
    <property type="entry name" value="Glyco_trans_4_4"/>
    <property type="match status" value="1"/>
</dbReference>
<gene>
    <name evidence="2" type="ORF">FPZ24_00605</name>
</gene>
<sequence length="397" mass="44297">MRIVDVNEFYSPTGGGVRTYIDRKMALMAEMGHELICIACGRDKEYVDERVGGGKVIYLKSPGLPFDKNYGLFSKRDPIWRLLDELDPDVVETSSPWRPAWIVGQWQGRALKSFFMHNDNIAAYPMRWLEGLAPPEQIEDACFIYAQYMNRFLDMYDTVVTNGPALQKRLLRRGVRIDTAMTLGIERSHFSPDLRDERLRAAMLRQLDLPPEGHLLLGLGRHHGEKRWPMVVDAVERAGAGLPVGLMLLGTGPESKRIEARIAGSPHIKMFRPVYDRPELARIMASCDALIHGSEAEPFGLVASEAMASGLPLIVPNTGGCAEAADPLTSEKYAPRDAADAALAIERMFAREPAILRKAARVAAGRVRTDREHTVDLMDYYADRIAEKAGQRARLVA</sequence>
<reference evidence="2 3" key="1">
    <citation type="submission" date="2019-07" db="EMBL/GenBank/DDBJ databases">
        <title>Full genome sequence of Sphingomonas sp. 4R-6-7(HKS19).</title>
        <authorList>
            <person name="Im W.-T."/>
        </authorList>
    </citation>
    <scope>NUCLEOTIDE SEQUENCE [LARGE SCALE GENOMIC DNA]</scope>
    <source>
        <strain evidence="2 3">HKS19</strain>
    </source>
</reference>
<name>A0A5B8LEI0_9SPHN</name>
<dbReference type="Proteomes" id="UP000315673">
    <property type="component" value="Chromosome"/>
</dbReference>
<evidence type="ECO:0000313" key="3">
    <source>
        <dbReference type="Proteomes" id="UP000315673"/>
    </source>
</evidence>
<dbReference type="Gene3D" id="3.40.50.2000">
    <property type="entry name" value="Glycogen Phosphorylase B"/>
    <property type="match status" value="2"/>
</dbReference>
<dbReference type="PANTHER" id="PTHR45947">
    <property type="entry name" value="SULFOQUINOVOSYL TRANSFERASE SQD2"/>
    <property type="match status" value="1"/>
</dbReference>
<dbReference type="SUPFAM" id="SSF53756">
    <property type="entry name" value="UDP-Glycosyltransferase/glycogen phosphorylase"/>
    <property type="match status" value="1"/>
</dbReference>
<dbReference type="EMBL" id="CP042306">
    <property type="protein sequence ID" value="QDZ06154.1"/>
    <property type="molecule type" value="Genomic_DNA"/>
</dbReference>
<dbReference type="Pfam" id="PF13692">
    <property type="entry name" value="Glyco_trans_1_4"/>
    <property type="match status" value="1"/>
</dbReference>
<keyword evidence="2" id="KW-0808">Transferase</keyword>
<accession>A0A5B8LEI0</accession>
<organism evidence="2 3">
    <name type="scientific">Sphingomonas panacisoli</name>
    <dbReference type="NCBI Taxonomy" id="1813879"/>
    <lineage>
        <taxon>Bacteria</taxon>
        <taxon>Pseudomonadati</taxon>
        <taxon>Pseudomonadota</taxon>
        <taxon>Alphaproteobacteria</taxon>
        <taxon>Sphingomonadales</taxon>
        <taxon>Sphingomonadaceae</taxon>
        <taxon>Sphingomonas</taxon>
    </lineage>
</organism>
<keyword evidence="3" id="KW-1185">Reference proteome</keyword>
<dbReference type="InterPro" id="IPR028098">
    <property type="entry name" value="Glyco_trans_4-like_N"/>
</dbReference>
<dbReference type="AlphaFoldDB" id="A0A5B8LEI0"/>
<protein>
    <submittedName>
        <fullName evidence="2">Glycosyltransferase family 1 protein</fullName>
    </submittedName>
</protein>
<feature type="domain" description="Glycosyltransferase subfamily 4-like N-terminal" evidence="1">
    <location>
        <begin position="15"/>
        <end position="178"/>
    </location>
</feature>
<dbReference type="GO" id="GO:0016757">
    <property type="term" value="F:glycosyltransferase activity"/>
    <property type="evidence" value="ECO:0007669"/>
    <property type="project" value="InterPro"/>
</dbReference>
<evidence type="ECO:0000259" key="1">
    <source>
        <dbReference type="Pfam" id="PF13579"/>
    </source>
</evidence>